<dbReference type="SMART" id="SM00857">
    <property type="entry name" value="Resolvase"/>
    <property type="match status" value="1"/>
</dbReference>
<dbReference type="SUPFAM" id="SSF46689">
    <property type="entry name" value="Homeodomain-like"/>
    <property type="match status" value="1"/>
</dbReference>
<dbReference type="Pfam" id="PF00239">
    <property type="entry name" value="Resolvase"/>
    <property type="match status" value="1"/>
</dbReference>
<evidence type="ECO:0000313" key="8">
    <source>
        <dbReference type="Proteomes" id="UP000180175"/>
    </source>
</evidence>
<evidence type="ECO:0000256" key="3">
    <source>
        <dbReference type="ARBA" id="ARBA00023125"/>
    </source>
</evidence>
<dbReference type="CDD" id="cd03768">
    <property type="entry name" value="SR_ResInv"/>
    <property type="match status" value="1"/>
</dbReference>
<dbReference type="PROSITE" id="PS51736">
    <property type="entry name" value="RECOMBINASES_3"/>
    <property type="match status" value="1"/>
</dbReference>
<dbReference type="GO" id="GO:0015074">
    <property type="term" value="P:DNA integration"/>
    <property type="evidence" value="ECO:0007669"/>
    <property type="project" value="UniProtKB-KW"/>
</dbReference>
<dbReference type="SUPFAM" id="SSF53041">
    <property type="entry name" value="Resolvase-like"/>
    <property type="match status" value="1"/>
</dbReference>
<reference evidence="7 8" key="2">
    <citation type="journal article" date="2017" name="Genome Announc.">
        <title>Draft Genome Sequences of Four Alkaliphilic Bacteria Belonging to the Anaerobacillus Genus.</title>
        <authorList>
            <person name="Bassil N.M."/>
            <person name="Lloyd J.R."/>
        </authorList>
    </citation>
    <scope>NUCLEOTIDE SEQUENCE [LARGE SCALE GENOMIC DNA]</scope>
    <source>
        <strain evidence="7 8">NB2006</strain>
    </source>
</reference>
<evidence type="ECO:0000313" key="7">
    <source>
        <dbReference type="EMBL" id="QOY37629.1"/>
    </source>
</evidence>
<reference evidence="6 8" key="1">
    <citation type="submission" date="2016-10" db="EMBL/GenBank/DDBJ databases">
        <title>Draft genome sequences of four alkaliphilic bacteria belonging to the Anaerobacillus genus.</title>
        <authorList>
            <person name="Bassil N.M."/>
            <person name="Lloyd J.R."/>
        </authorList>
    </citation>
    <scope>NUCLEOTIDE SEQUENCE [LARGE SCALE GENOMIC DNA]</scope>
    <source>
        <strain evidence="6 8">NB2006</strain>
    </source>
</reference>
<dbReference type="Pfam" id="PF02796">
    <property type="entry name" value="HTH_7"/>
    <property type="match status" value="1"/>
</dbReference>
<dbReference type="PANTHER" id="PTHR30461">
    <property type="entry name" value="DNA-INVERTASE FROM LAMBDOID PROPHAGE"/>
    <property type="match status" value="1"/>
</dbReference>
<dbReference type="EMBL" id="LQXD01000186">
    <property type="protein sequence ID" value="OIJ06137.1"/>
    <property type="molecule type" value="Genomic_DNA"/>
</dbReference>
<dbReference type="InterPro" id="IPR036162">
    <property type="entry name" value="Resolvase-like_N_sf"/>
</dbReference>
<dbReference type="InterPro" id="IPR006120">
    <property type="entry name" value="Resolvase_HTH_dom"/>
</dbReference>
<dbReference type="FunFam" id="3.40.50.1390:FF:000001">
    <property type="entry name" value="DNA recombinase"/>
    <property type="match status" value="1"/>
</dbReference>
<dbReference type="OrthoDB" id="9797501at2"/>
<dbReference type="RefSeq" id="WP_071318955.1">
    <property type="nucleotide sequence ID" value="NZ_CP063356.2"/>
</dbReference>
<organism evidence="6 8">
    <name type="scientific">Anaerobacillus isosaccharinicus</name>
    <dbReference type="NCBI Taxonomy" id="1532552"/>
    <lineage>
        <taxon>Bacteria</taxon>
        <taxon>Bacillati</taxon>
        <taxon>Bacillota</taxon>
        <taxon>Bacilli</taxon>
        <taxon>Bacillales</taxon>
        <taxon>Bacillaceae</taxon>
        <taxon>Anaerobacillus</taxon>
    </lineage>
</organism>
<keyword evidence="8" id="KW-1185">Reference proteome</keyword>
<name>A0A1S2L2W9_9BACI</name>
<feature type="domain" description="Resolvase/invertase-type recombinase catalytic" evidence="5">
    <location>
        <begin position="1"/>
        <end position="134"/>
    </location>
</feature>
<gene>
    <name evidence="7" type="ORF">AWH56_008625</name>
    <name evidence="6" type="ORF">AWH56_21375</name>
</gene>
<dbReference type="Proteomes" id="UP000180175">
    <property type="component" value="Chromosome"/>
</dbReference>
<dbReference type="Gene3D" id="1.10.10.60">
    <property type="entry name" value="Homeodomain-like"/>
    <property type="match status" value="1"/>
</dbReference>
<protein>
    <submittedName>
        <fullName evidence="7">Recombinase family protein</fullName>
    </submittedName>
    <submittedName>
        <fullName evidence="6">Resolvase</fullName>
    </submittedName>
</protein>
<evidence type="ECO:0000256" key="2">
    <source>
        <dbReference type="ARBA" id="ARBA00022908"/>
    </source>
</evidence>
<evidence type="ECO:0000313" key="6">
    <source>
        <dbReference type="EMBL" id="OIJ06137.1"/>
    </source>
</evidence>
<dbReference type="EMBL" id="CP063356">
    <property type="protein sequence ID" value="QOY37629.1"/>
    <property type="molecule type" value="Genomic_DNA"/>
</dbReference>
<dbReference type="Gene3D" id="3.40.50.1390">
    <property type="entry name" value="Resolvase, N-terminal catalytic domain"/>
    <property type="match status" value="1"/>
</dbReference>
<sequence>MLVGYARISTQDQNLDLQKDALLQIGCEKIFTDVASGGKTSRTGLEDALQFLRKEDTLVVWKLDRLGRSLKHLIDLVNDLNERGIHFKSLQESIDTSTSGGKLVFHVFGALAEFEREIIKERTKAGLSAAKARGRLGGRPKIMDEKKVAMAKKLREDPNHSIDDICQILGVSRATFYRYLKAEENTNAI</sequence>
<reference evidence="7" key="4">
    <citation type="submission" date="2020-10" db="EMBL/GenBank/DDBJ databases">
        <authorList>
            <person name="Bassil N.M."/>
            <person name="Lloyd J.R."/>
        </authorList>
    </citation>
    <scope>NUCLEOTIDE SEQUENCE</scope>
    <source>
        <strain evidence="7">NB2006</strain>
    </source>
</reference>
<dbReference type="GO" id="GO:0000150">
    <property type="term" value="F:DNA strand exchange activity"/>
    <property type="evidence" value="ECO:0007669"/>
    <property type="project" value="InterPro"/>
</dbReference>
<dbReference type="InterPro" id="IPR006119">
    <property type="entry name" value="Resolv_N"/>
</dbReference>
<proteinExistence type="inferred from homology"/>
<reference evidence="7 8" key="3">
    <citation type="journal article" date="2019" name="Int. J. Syst. Evol. Microbiol.">
        <title>Anaerobacillus isosaccharinicus sp. nov., an alkaliphilic bacterium which degrades isosaccharinic acid.</title>
        <authorList>
            <person name="Bassil N.M."/>
            <person name="Lloyd J.R."/>
        </authorList>
    </citation>
    <scope>NUCLEOTIDE SEQUENCE [LARGE SCALE GENOMIC DNA]</scope>
    <source>
        <strain evidence="7 8">NB2006</strain>
    </source>
</reference>
<dbReference type="CDD" id="cd00569">
    <property type="entry name" value="HTH_Hin_like"/>
    <property type="match status" value="1"/>
</dbReference>
<keyword evidence="3" id="KW-0238">DNA-binding</keyword>
<keyword evidence="4" id="KW-0233">DNA recombination</keyword>
<dbReference type="AlphaFoldDB" id="A0A1S2L2W9"/>
<dbReference type="KEGG" id="aia:AWH56_008625"/>
<keyword evidence="2" id="KW-0229">DNA integration</keyword>
<comment type="similarity">
    <text evidence="1">Belongs to the site-specific recombinase resolvase family.</text>
</comment>
<dbReference type="InterPro" id="IPR009057">
    <property type="entry name" value="Homeodomain-like_sf"/>
</dbReference>
<evidence type="ECO:0000259" key="5">
    <source>
        <dbReference type="PROSITE" id="PS51736"/>
    </source>
</evidence>
<evidence type="ECO:0000256" key="4">
    <source>
        <dbReference type="ARBA" id="ARBA00023172"/>
    </source>
</evidence>
<evidence type="ECO:0000256" key="1">
    <source>
        <dbReference type="ARBA" id="ARBA00009913"/>
    </source>
</evidence>
<accession>A0A1S2L2W9</accession>
<dbReference type="GO" id="GO:0003677">
    <property type="term" value="F:DNA binding"/>
    <property type="evidence" value="ECO:0007669"/>
    <property type="project" value="UniProtKB-KW"/>
</dbReference>
<dbReference type="InterPro" id="IPR050639">
    <property type="entry name" value="SSR_resolvase"/>
</dbReference>
<dbReference type="PANTHER" id="PTHR30461:SF2">
    <property type="entry name" value="SERINE RECOMBINASE PINE-RELATED"/>
    <property type="match status" value="1"/>
</dbReference>